<keyword evidence="8" id="KW-1185">Reference proteome</keyword>
<comment type="similarity">
    <text evidence="2">Belongs to the class-V pyridoxal-phosphate-dependent aminotransferase family. Csd subfamily.</text>
</comment>
<dbReference type="GO" id="GO:0031071">
    <property type="term" value="F:cysteine desulfurase activity"/>
    <property type="evidence" value="ECO:0007669"/>
    <property type="project" value="UniProtKB-EC"/>
</dbReference>
<dbReference type="RefSeq" id="WP_015249823.1">
    <property type="nucleotide sequence ID" value="NC_019892.1"/>
</dbReference>
<comment type="cofactor">
    <cofactor evidence="1">
        <name>pyridoxal 5'-phosphate</name>
        <dbReference type="ChEBI" id="CHEBI:597326"/>
    </cofactor>
</comment>
<dbReference type="PANTHER" id="PTHR43586">
    <property type="entry name" value="CYSTEINE DESULFURASE"/>
    <property type="match status" value="1"/>
</dbReference>
<evidence type="ECO:0000256" key="5">
    <source>
        <dbReference type="ARBA" id="ARBA00050776"/>
    </source>
</evidence>
<evidence type="ECO:0000256" key="3">
    <source>
        <dbReference type="ARBA" id="ARBA00012239"/>
    </source>
</evidence>
<evidence type="ECO:0000313" key="7">
    <source>
        <dbReference type="EMBL" id="AGA30743.1"/>
    </source>
</evidence>
<dbReference type="Proteomes" id="UP000010798">
    <property type="component" value="Chromosome"/>
</dbReference>
<dbReference type="Gene3D" id="3.90.1150.10">
    <property type="entry name" value="Aspartate Aminotransferase, domain 1"/>
    <property type="match status" value="1"/>
</dbReference>
<dbReference type="SUPFAM" id="SSF53383">
    <property type="entry name" value="PLP-dependent transferases"/>
    <property type="match status" value="1"/>
</dbReference>
<dbReference type="InterPro" id="IPR010969">
    <property type="entry name" value="Cys_dSase-rel_unknwn_funct"/>
</dbReference>
<dbReference type="PIRSF" id="PIRSF005572">
    <property type="entry name" value="NifS"/>
    <property type="match status" value="1"/>
</dbReference>
<dbReference type="OrthoDB" id="9804366at2"/>
<dbReference type="STRING" id="886293.Sinac_6669"/>
<accession>L0DPH4</accession>
<evidence type="ECO:0000256" key="1">
    <source>
        <dbReference type="ARBA" id="ARBA00001933"/>
    </source>
</evidence>
<dbReference type="NCBIfam" id="TIGR01977">
    <property type="entry name" value="am_tr_V_EF2568"/>
    <property type="match status" value="1"/>
</dbReference>
<dbReference type="InterPro" id="IPR000192">
    <property type="entry name" value="Aminotrans_V_dom"/>
</dbReference>
<keyword evidence="4" id="KW-0663">Pyridoxal phosphate</keyword>
<dbReference type="Pfam" id="PF00266">
    <property type="entry name" value="Aminotran_5"/>
    <property type="match status" value="1"/>
</dbReference>
<dbReference type="EMBL" id="CP003364">
    <property type="protein sequence ID" value="AGA30743.1"/>
    <property type="molecule type" value="Genomic_DNA"/>
</dbReference>
<reference evidence="7 8" key="1">
    <citation type="submission" date="2012-02" db="EMBL/GenBank/DDBJ databases">
        <title>Complete sequence of chromosome of Singulisphaera acidiphila DSM 18658.</title>
        <authorList>
            <consortium name="US DOE Joint Genome Institute (JGI-PGF)"/>
            <person name="Lucas S."/>
            <person name="Copeland A."/>
            <person name="Lapidus A."/>
            <person name="Glavina del Rio T."/>
            <person name="Dalin E."/>
            <person name="Tice H."/>
            <person name="Bruce D."/>
            <person name="Goodwin L."/>
            <person name="Pitluck S."/>
            <person name="Peters L."/>
            <person name="Ovchinnikova G."/>
            <person name="Chertkov O."/>
            <person name="Kyrpides N."/>
            <person name="Mavromatis K."/>
            <person name="Ivanova N."/>
            <person name="Brettin T."/>
            <person name="Detter J.C."/>
            <person name="Han C."/>
            <person name="Larimer F."/>
            <person name="Land M."/>
            <person name="Hauser L."/>
            <person name="Markowitz V."/>
            <person name="Cheng J.-F."/>
            <person name="Hugenholtz P."/>
            <person name="Woyke T."/>
            <person name="Wu D."/>
            <person name="Tindall B."/>
            <person name="Pomrenke H."/>
            <person name="Brambilla E."/>
            <person name="Klenk H.-P."/>
            <person name="Eisen J.A."/>
        </authorList>
    </citation>
    <scope>NUCLEOTIDE SEQUENCE [LARGE SCALE GENOMIC DNA]</scope>
    <source>
        <strain evidence="8">ATCC BAA-1392 / DSM 18658 / VKM B-2454 / MOB10</strain>
    </source>
</reference>
<proteinExistence type="inferred from homology"/>
<dbReference type="InterPro" id="IPR016454">
    <property type="entry name" value="Cysteine_dSase"/>
</dbReference>
<dbReference type="Gene3D" id="3.40.640.10">
    <property type="entry name" value="Type I PLP-dependent aspartate aminotransferase-like (Major domain)"/>
    <property type="match status" value="1"/>
</dbReference>
<dbReference type="EC" id="2.8.1.7" evidence="3"/>
<protein>
    <recommendedName>
        <fullName evidence="3">cysteine desulfurase</fullName>
        <ecNumber evidence="3">2.8.1.7</ecNumber>
    </recommendedName>
</protein>
<sequence length="382" mass="40794">MIYLDNAATSFPKPEPVYQALDKFARTSLANPGRAGHRMAVAAERTLDDTRHALNQFFRGESPDRWIFTLNCTDGLNLAIKGTVKPGDHVITSDLEHNSISRPLRALEKAGVITLTRLASDDGYLDPEAVRKALTPKTALVALTHASNVLGTVQPIEAIAPIVREAGALFLVDAAQSAGVIAIDLRATPIDFLAFPGHKSLYGPTGTGALYVGPRANPRPWREGGTGGDSSSETQPTLFPYILEGGTPNVLGVAGLAAGIAWVANRGVEEIRRHEVALLQRVVDWAEGTEGWRITGRWNPATHVGALSLVVPEALTPQDLGSILDTSFEIAVRPGLHCAPYIHRALGTFPDGTLRVSPGPFTTDEEITTFLNALTEITAGVL</sequence>
<name>L0DPH4_SINAD</name>
<feature type="domain" description="Aminotransferase class V" evidence="6">
    <location>
        <begin position="2"/>
        <end position="369"/>
    </location>
</feature>
<evidence type="ECO:0000313" key="8">
    <source>
        <dbReference type="Proteomes" id="UP000010798"/>
    </source>
</evidence>
<evidence type="ECO:0000256" key="2">
    <source>
        <dbReference type="ARBA" id="ARBA00010447"/>
    </source>
</evidence>
<evidence type="ECO:0000256" key="4">
    <source>
        <dbReference type="ARBA" id="ARBA00022898"/>
    </source>
</evidence>
<dbReference type="HOGENOM" id="CLU_003433_2_4_0"/>
<comment type="catalytic activity">
    <reaction evidence="5">
        <text>(sulfur carrier)-H + L-cysteine = (sulfur carrier)-SH + L-alanine</text>
        <dbReference type="Rhea" id="RHEA:43892"/>
        <dbReference type="Rhea" id="RHEA-COMP:14737"/>
        <dbReference type="Rhea" id="RHEA-COMP:14739"/>
        <dbReference type="ChEBI" id="CHEBI:29917"/>
        <dbReference type="ChEBI" id="CHEBI:35235"/>
        <dbReference type="ChEBI" id="CHEBI:57972"/>
        <dbReference type="ChEBI" id="CHEBI:64428"/>
        <dbReference type="EC" id="2.8.1.7"/>
    </reaction>
</comment>
<dbReference type="InterPro" id="IPR015422">
    <property type="entry name" value="PyrdxlP-dep_Trfase_small"/>
</dbReference>
<dbReference type="KEGG" id="saci:Sinac_6669"/>
<dbReference type="InterPro" id="IPR015424">
    <property type="entry name" value="PyrdxlP-dep_Trfase"/>
</dbReference>
<dbReference type="AlphaFoldDB" id="L0DPH4"/>
<dbReference type="PANTHER" id="PTHR43586:SF4">
    <property type="entry name" value="ISOPENICILLIN N EPIMERASE"/>
    <property type="match status" value="1"/>
</dbReference>
<organism evidence="7 8">
    <name type="scientific">Singulisphaera acidiphila (strain ATCC BAA-1392 / DSM 18658 / VKM B-2454 / MOB10)</name>
    <dbReference type="NCBI Taxonomy" id="886293"/>
    <lineage>
        <taxon>Bacteria</taxon>
        <taxon>Pseudomonadati</taxon>
        <taxon>Planctomycetota</taxon>
        <taxon>Planctomycetia</taxon>
        <taxon>Isosphaerales</taxon>
        <taxon>Isosphaeraceae</taxon>
        <taxon>Singulisphaera</taxon>
    </lineage>
</organism>
<gene>
    <name evidence="7" type="ordered locus">Sinac_6669</name>
</gene>
<evidence type="ECO:0000259" key="6">
    <source>
        <dbReference type="Pfam" id="PF00266"/>
    </source>
</evidence>
<dbReference type="eggNOG" id="COG0520">
    <property type="taxonomic scope" value="Bacteria"/>
</dbReference>
<dbReference type="InterPro" id="IPR015421">
    <property type="entry name" value="PyrdxlP-dep_Trfase_major"/>
</dbReference>